<sequence length="736" mass="84384">MSPKRNQRYQHNKRFQRKSNPAFHLRHQDNRFNYSSRQDNFDEQFPETISDDIYGTNITPTFHQMDQNTSRSLKNFEIRGNAYNFSLNNINHSMDSIQPNSISGLRKVSELPDRFRSLFPFGVFNSIQSQCIDTALYTNEDLVVIAPTGSGKTVVFELAMINVLMNNNDHARMVYMAPTKAICSERAQDWSRKFRHIGITCGELTGDTNTAHIADIKKSNIMFIDEVHILHEDRGAILEAVVSRMKLMGTYSRFIAISATVYNIEDVASWINLGIQSDNKFPQNNGISFISLSDHEYRPVRLSRQVLSYPSDGNVFKFDKSLNDKLLDIIQQYSNGKPSIVFCITRRSTEEACQSIVKKLKNMHKDLPWNIRPIEITFHDKQLQEFVKYGVVFHHAGLHMQDRKNIESMFLQGAVHVICATSTLAIGVNLPAHLVIIKSTMAYKNGGFTEYSDSEIKQMLGRAGRPQFDDSGIAVIMTSHNMKQKYEALVTGIKDKLESSLHETLHEHLNSEICLGTIDHVNNAMKWMKSNPQRYDPRFKEGICMNDLRNLEISEMIMINNDNIRPTKIGETMAKYNIKYLTMQRILSIFSWHQKNSTSSKEEIIKTCLEKVSQAEEFNEVKLHRHEKLTLNKLNQHADVKFPLSGKVKDTREKVFIMIQVVLGNVPLEDSSTRVQVNTESRVIVQHGHRILKCLVELAAYKENVAVLKVAIDLARCMKAKMWNDSPFILKQLDGI</sequence>
<dbReference type="Proteomes" id="UP000789920">
    <property type="component" value="Unassembled WGS sequence"/>
</dbReference>
<feature type="non-terminal residue" evidence="1">
    <location>
        <position position="736"/>
    </location>
</feature>
<evidence type="ECO:0000313" key="2">
    <source>
        <dbReference type="Proteomes" id="UP000789920"/>
    </source>
</evidence>
<accession>A0ACA9LFQ8</accession>
<keyword evidence="2" id="KW-1185">Reference proteome</keyword>
<reference evidence="1" key="1">
    <citation type="submission" date="2021-06" db="EMBL/GenBank/DDBJ databases">
        <authorList>
            <person name="Kallberg Y."/>
            <person name="Tangrot J."/>
            <person name="Rosling A."/>
        </authorList>
    </citation>
    <scope>NUCLEOTIDE SEQUENCE</scope>
    <source>
        <strain evidence="1">MA461A</strain>
    </source>
</reference>
<dbReference type="EMBL" id="CAJVQC010003276">
    <property type="protein sequence ID" value="CAG8524089.1"/>
    <property type="molecule type" value="Genomic_DNA"/>
</dbReference>
<protein>
    <submittedName>
        <fullName evidence="1">11727_t:CDS:1</fullName>
    </submittedName>
</protein>
<proteinExistence type="predicted"/>
<organism evidence="1 2">
    <name type="scientific">Racocetra persica</name>
    <dbReference type="NCBI Taxonomy" id="160502"/>
    <lineage>
        <taxon>Eukaryota</taxon>
        <taxon>Fungi</taxon>
        <taxon>Fungi incertae sedis</taxon>
        <taxon>Mucoromycota</taxon>
        <taxon>Glomeromycotina</taxon>
        <taxon>Glomeromycetes</taxon>
        <taxon>Diversisporales</taxon>
        <taxon>Gigasporaceae</taxon>
        <taxon>Racocetra</taxon>
    </lineage>
</organism>
<gene>
    <name evidence="1" type="ORF">RPERSI_LOCUS2838</name>
</gene>
<name>A0ACA9LFQ8_9GLOM</name>
<evidence type="ECO:0000313" key="1">
    <source>
        <dbReference type="EMBL" id="CAG8524089.1"/>
    </source>
</evidence>
<comment type="caution">
    <text evidence="1">The sequence shown here is derived from an EMBL/GenBank/DDBJ whole genome shotgun (WGS) entry which is preliminary data.</text>
</comment>